<sequence>MLNKRLIGNPLVENFLSLAILQGINYLLPLITIPYLYNHLGVEHYGLVNFAIAFMQYFLIVTDFGFGLSGTRYIAENRDQKEAINTYVNSATFSRMGICIVSFVILLICLFLIPSLRQEKMFFLLFFGQVVGNIMSPYWFFQGMEQMRFITIMTVVTKVLSLTPLFFVVKDSADYFYIPICYSVGSIGSGIICLYLMKKRFGVNFFFPKIKNIMTVTKDSANYFLSRISVSMFTNTNTFVLGLVLGNTAVGYYSLADKVYQALTGIYQPLVSAIFPYMTKNKRVALFKKIFIWSNLANICLVIIVALCISDIMHLLFQNVDESSVNVMYIFLLACLVALPNTLLGYPFLAALGHPNFTNYSLVGVSLVHIVIITCLWGSGWISIYSVAWVVVMTETLLLLVRAWGGHKYQLYGQSIIKKVIK</sequence>
<evidence type="ECO:0000256" key="6">
    <source>
        <dbReference type="SAM" id="Phobius"/>
    </source>
</evidence>
<feature type="transmembrane region" description="Helical" evidence="6">
    <location>
        <begin position="12"/>
        <end position="37"/>
    </location>
</feature>
<feature type="transmembrane region" description="Helical" evidence="6">
    <location>
        <begin position="329"/>
        <end position="349"/>
    </location>
</feature>
<proteinExistence type="predicted"/>
<protein>
    <submittedName>
        <fullName evidence="7">Flippase</fullName>
    </submittedName>
</protein>
<keyword evidence="4 6" id="KW-1133">Transmembrane helix</keyword>
<feature type="transmembrane region" description="Helical" evidence="6">
    <location>
        <begin position="232"/>
        <end position="253"/>
    </location>
</feature>
<feature type="transmembrane region" description="Helical" evidence="6">
    <location>
        <begin position="361"/>
        <end position="380"/>
    </location>
</feature>
<evidence type="ECO:0000256" key="3">
    <source>
        <dbReference type="ARBA" id="ARBA00022692"/>
    </source>
</evidence>
<dbReference type="Pfam" id="PF01943">
    <property type="entry name" value="Polysacc_synt"/>
    <property type="match status" value="1"/>
</dbReference>
<feature type="transmembrane region" description="Helical" evidence="6">
    <location>
        <begin position="175"/>
        <end position="197"/>
    </location>
</feature>
<keyword evidence="2" id="KW-1003">Cell membrane</keyword>
<dbReference type="Proteomes" id="UP000646484">
    <property type="component" value="Unassembled WGS sequence"/>
</dbReference>
<dbReference type="EMBL" id="JACOOH010000005">
    <property type="protein sequence ID" value="MBC5621902.1"/>
    <property type="molecule type" value="Genomic_DNA"/>
</dbReference>
<dbReference type="PANTHER" id="PTHR30250:SF11">
    <property type="entry name" value="O-ANTIGEN TRANSPORTER-RELATED"/>
    <property type="match status" value="1"/>
</dbReference>
<comment type="caution">
    <text evidence="7">The sequence shown here is derived from an EMBL/GenBank/DDBJ whole genome shotgun (WGS) entry which is preliminary data.</text>
</comment>
<feature type="transmembrane region" description="Helical" evidence="6">
    <location>
        <begin position="386"/>
        <end position="405"/>
    </location>
</feature>
<evidence type="ECO:0000256" key="4">
    <source>
        <dbReference type="ARBA" id="ARBA00022989"/>
    </source>
</evidence>
<name>A0ABR7D1T9_9BACT</name>
<evidence type="ECO:0000313" key="8">
    <source>
        <dbReference type="Proteomes" id="UP000646484"/>
    </source>
</evidence>
<gene>
    <name evidence="7" type="ORF">H8S64_12410</name>
</gene>
<reference evidence="7 8" key="1">
    <citation type="submission" date="2020-08" db="EMBL/GenBank/DDBJ databases">
        <title>Genome public.</title>
        <authorList>
            <person name="Liu C."/>
            <person name="Sun Q."/>
        </authorList>
    </citation>
    <scope>NUCLEOTIDE SEQUENCE [LARGE SCALE GENOMIC DNA]</scope>
    <source>
        <strain evidence="7 8">NSJ-56</strain>
    </source>
</reference>
<feature type="transmembrane region" description="Helical" evidence="6">
    <location>
        <begin position="122"/>
        <end position="141"/>
    </location>
</feature>
<dbReference type="InterPro" id="IPR002797">
    <property type="entry name" value="Polysacc_synth"/>
</dbReference>
<feature type="transmembrane region" description="Helical" evidence="6">
    <location>
        <begin position="96"/>
        <end position="116"/>
    </location>
</feature>
<dbReference type="CDD" id="cd13128">
    <property type="entry name" value="MATE_Wzx_like"/>
    <property type="match status" value="1"/>
</dbReference>
<dbReference type="InterPro" id="IPR050833">
    <property type="entry name" value="Poly_Biosynth_Transport"/>
</dbReference>
<keyword evidence="8" id="KW-1185">Reference proteome</keyword>
<evidence type="ECO:0000256" key="2">
    <source>
        <dbReference type="ARBA" id="ARBA00022475"/>
    </source>
</evidence>
<evidence type="ECO:0000313" key="7">
    <source>
        <dbReference type="EMBL" id="MBC5621902.1"/>
    </source>
</evidence>
<organism evidence="7 8">
    <name type="scientific">Butyricimonas hominis</name>
    <dbReference type="NCBI Taxonomy" id="2763032"/>
    <lineage>
        <taxon>Bacteria</taxon>
        <taxon>Pseudomonadati</taxon>
        <taxon>Bacteroidota</taxon>
        <taxon>Bacteroidia</taxon>
        <taxon>Bacteroidales</taxon>
        <taxon>Odoribacteraceae</taxon>
        <taxon>Butyricimonas</taxon>
    </lineage>
</organism>
<accession>A0ABR7D1T9</accession>
<keyword evidence="5 6" id="KW-0472">Membrane</keyword>
<evidence type="ECO:0000256" key="1">
    <source>
        <dbReference type="ARBA" id="ARBA00004651"/>
    </source>
</evidence>
<feature type="transmembrane region" description="Helical" evidence="6">
    <location>
        <begin position="290"/>
        <end position="317"/>
    </location>
</feature>
<evidence type="ECO:0000256" key="5">
    <source>
        <dbReference type="ARBA" id="ARBA00023136"/>
    </source>
</evidence>
<keyword evidence="3 6" id="KW-0812">Transmembrane</keyword>
<dbReference type="PANTHER" id="PTHR30250">
    <property type="entry name" value="PST FAMILY PREDICTED COLANIC ACID TRANSPORTER"/>
    <property type="match status" value="1"/>
</dbReference>
<feature type="transmembrane region" description="Helical" evidence="6">
    <location>
        <begin position="259"/>
        <end position="278"/>
    </location>
</feature>
<dbReference type="RefSeq" id="WP_186976326.1">
    <property type="nucleotide sequence ID" value="NZ_JACOOH010000005.1"/>
</dbReference>
<comment type="subcellular location">
    <subcellularLocation>
        <location evidence="1">Cell membrane</location>
        <topology evidence="1">Multi-pass membrane protein</topology>
    </subcellularLocation>
</comment>